<protein>
    <submittedName>
        <fullName evidence="1">DUF1836 domain-containing protein</fullName>
    </submittedName>
</protein>
<dbReference type="OrthoDB" id="3191472at2"/>
<dbReference type="PANTHER" id="PTHR40056:SF1">
    <property type="entry name" value="DUF1836 DOMAIN-CONTAINING PROTEIN"/>
    <property type="match status" value="1"/>
</dbReference>
<dbReference type="EMBL" id="CP039712">
    <property type="protein sequence ID" value="QCI86410.1"/>
    <property type="molecule type" value="Genomic_DNA"/>
</dbReference>
<dbReference type="InterPro" id="IPR014975">
    <property type="entry name" value="DUF1836"/>
</dbReference>
<proteinExistence type="predicted"/>
<dbReference type="RefSeq" id="WP_136953241.1">
    <property type="nucleotide sequence ID" value="NZ_CP039712.1"/>
</dbReference>
<evidence type="ECO:0000313" key="2">
    <source>
        <dbReference type="Proteomes" id="UP000298615"/>
    </source>
</evidence>
<keyword evidence="2" id="KW-1185">Reference proteome</keyword>
<name>A0A4D7CW61_9ENTE</name>
<dbReference type="PANTHER" id="PTHR40056">
    <property type="entry name" value="HYPOTHETICAL CYTOSOLIC PROTEIN"/>
    <property type="match status" value="1"/>
</dbReference>
<dbReference type="KEGG" id="vao:FA707_05270"/>
<dbReference type="AlphaFoldDB" id="A0A4D7CW61"/>
<dbReference type="Proteomes" id="UP000298615">
    <property type="component" value="Chromosome"/>
</dbReference>
<dbReference type="Pfam" id="PF08876">
    <property type="entry name" value="DUF1836"/>
    <property type="match status" value="1"/>
</dbReference>
<evidence type="ECO:0000313" key="1">
    <source>
        <dbReference type="EMBL" id="QCI86410.1"/>
    </source>
</evidence>
<gene>
    <name evidence="1" type="ORF">FA707_05270</name>
</gene>
<reference evidence="1 2" key="1">
    <citation type="submission" date="2019-04" db="EMBL/GenBank/DDBJ databases">
        <title>Vagococcus sp. nov., isolated from faeces of yaks (Bos grunniens).</title>
        <authorList>
            <person name="Ge Y."/>
        </authorList>
    </citation>
    <scope>NUCLEOTIDE SEQUENCE [LARGE SCALE GENOMIC DNA]</scope>
    <source>
        <strain evidence="1 2">MN-17</strain>
    </source>
</reference>
<accession>A0A4D7CW61</accession>
<organism evidence="1 2">
    <name type="scientific">Vagococcus zengguangii</name>
    <dbReference type="NCBI Taxonomy" id="2571750"/>
    <lineage>
        <taxon>Bacteria</taxon>
        <taxon>Bacillati</taxon>
        <taxon>Bacillota</taxon>
        <taxon>Bacilli</taxon>
        <taxon>Lactobacillales</taxon>
        <taxon>Enterococcaceae</taxon>
        <taxon>Vagococcus</taxon>
    </lineage>
</organism>
<sequence length="166" mass="19467">MENDYYQEILEIKLPRWEQLPDIDLYMEQVIQLVERTTLPFKVNDSKNKLITSSIVHNYVKHDYILAPVKKKYDRRHLARLIIITILKQSFELPTIHQGILKQIDQGDYRLAYNQFCQQLEDSIASLVSIVNDGNIIINRCDDKYLTVQMATITLASKLITEKTLK</sequence>